<name>A0A815CA13_9BILA</name>
<dbReference type="Proteomes" id="UP000663836">
    <property type="component" value="Unassembled WGS sequence"/>
</dbReference>
<evidence type="ECO:0000313" key="4">
    <source>
        <dbReference type="Proteomes" id="UP000663864"/>
    </source>
</evidence>
<evidence type="ECO:0000256" key="1">
    <source>
        <dbReference type="SAM" id="Coils"/>
    </source>
</evidence>
<evidence type="ECO:0000313" key="3">
    <source>
        <dbReference type="EMBL" id="CAF3826731.1"/>
    </source>
</evidence>
<organism evidence="2 4">
    <name type="scientific">Rotaria sordida</name>
    <dbReference type="NCBI Taxonomy" id="392033"/>
    <lineage>
        <taxon>Eukaryota</taxon>
        <taxon>Metazoa</taxon>
        <taxon>Spiralia</taxon>
        <taxon>Gnathifera</taxon>
        <taxon>Rotifera</taxon>
        <taxon>Eurotatoria</taxon>
        <taxon>Bdelloidea</taxon>
        <taxon>Philodinida</taxon>
        <taxon>Philodinidae</taxon>
        <taxon>Rotaria</taxon>
    </lineage>
</organism>
<proteinExistence type="predicted"/>
<feature type="coiled-coil region" evidence="1">
    <location>
        <begin position="106"/>
        <end position="154"/>
    </location>
</feature>
<dbReference type="EMBL" id="CAJNOT010002072">
    <property type="protein sequence ID" value="CAF1281177.1"/>
    <property type="molecule type" value="Genomic_DNA"/>
</dbReference>
<keyword evidence="1" id="KW-0175">Coiled coil</keyword>
<comment type="caution">
    <text evidence="2">The sequence shown here is derived from an EMBL/GenBank/DDBJ whole genome shotgun (WGS) entry which is preliminary data.</text>
</comment>
<feature type="coiled-coil region" evidence="1">
    <location>
        <begin position="296"/>
        <end position="330"/>
    </location>
</feature>
<reference evidence="2" key="1">
    <citation type="submission" date="2021-02" db="EMBL/GenBank/DDBJ databases">
        <authorList>
            <person name="Nowell W R."/>
        </authorList>
    </citation>
    <scope>NUCLEOTIDE SEQUENCE</scope>
</reference>
<protein>
    <submittedName>
        <fullName evidence="2">Uncharacterized protein</fullName>
    </submittedName>
</protein>
<dbReference type="Proteomes" id="UP000663864">
    <property type="component" value="Unassembled WGS sequence"/>
</dbReference>
<evidence type="ECO:0000313" key="2">
    <source>
        <dbReference type="EMBL" id="CAF1281177.1"/>
    </source>
</evidence>
<accession>A0A815CA13</accession>
<dbReference type="EMBL" id="CAJOBD010001723">
    <property type="protein sequence ID" value="CAF3826731.1"/>
    <property type="molecule type" value="Genomic_DNA"/>
</dbReference>
<dbReference type="AlphaFoldDB" id="A0A815CA13"/>
<feature type="coiled-coil region" evidence="1">
    <location>
        <begin position="32"/>
        <end position="66"/>
    </location>
</feature>
<gene>
    <name evidence="3" type="ORF">JBS370_LOCUS16801</name>
    <name evidence="2" type="ORF">ZHD862_LOCUS26938</name>
</gene>
<sequence length="570" mass="65573">MASTTRKKRPCSKCDKAAGIFTCSGCQKDFCYRHVAEHRQELNKQMDELTTDHDQFQQIIVEQESQPNCHPLIQKINKWEQESINKVHQAAENARKQLLTILATHRSKVTNDLTHLIEELSKARNEDDYVETDLKEWMERLNKLQKDLNAAQTIDFDTDNSSSSLISKIYIHGILTDFFSRTIGDIQIIEDGRVIVHGQTNRNAAACGRDEYSWGQHRLRFKLEQLRRNGNFSCGILSKTAQLESLLFYSQHTYLIYQIYNHSNMATAAGEKTPCSICQKAVGVFTCRGCGKDFCYRHVAEHRQELNKQMDELTTNHDELQQTITEQEARPNCHPLIQKINKWEQESIDKIHQTADDARKQVITILGIHRTQVIHDLSCLTKKLNEVRNEDDYVETDLKEWTEKLDKLKIDLNAAQTIDFGEENNSSTLISKFSINDASTDIFYQTVGDIQIIEDGKVAVRGPTNNGAVEIRCKGEYSLGKHRFRFKCERLLNNNSFSCGIVSKSTPTKYCYFQTTGVYELLVDCNEHIIRLTQEQSGNTQELKINLDTCPLPWQFFIALFHANDCVRLC</sequence>